<dbReference type="WBParaSite" id="nRc.2.0.1.t34755-RA">
    <property type="protein sequence ID" value="nRc.2.0.1.t34755-RA"/>
    <property type="gene ID" value="nRc.2.0.1.g34755"/>
</dbReference>
<evidence type="ECO:0000313" key="1">
    <source>
        <dbReference type="Proteomes" id="UP000887565"/>
    </source>
</evidence>
<name>A0A915K9B3_ROMCU</name>
<dbReference type="AlphaFoldDB" id="A0A915K9B3"/>
<organism evidence="1 2">
    <name type="scientific">Romanomermis culicivorax</name>
    <name type="common">Nematode worm</name>
    <dbReference type="NCBI Taxonomy" id="13658"/>
    <lineage>
        <taxon>Eukaryota</taxon>
        <taxon>Metazoa</taxon>
        <taxon>Ecdysozoa</taxon>
        <taxon>Nematoda</taxon>
        <taxon>Enoplea</taxon>
        <taxon>Dorylaimia</taxon>
        <taxon>Mermithida</taxon>
        <taxon>Mermithoidea</taxon>
        <taxon>Mermithidae</taxon>
        <taxon>Romanomermis</taxon>
    </lineage>
</organism>
<keyword evidence="1" id="KW-1185">Reference proteome</keyword>
<sequence>MTKLSYCTEQLKVNGNGSSGCLMPNFGAIDNCPGSHSDRRGSGHCDGREGPSGLKGVDDAEFFDPYAHNPSQDESRDVRGNGRLRLVVIGLEMGLETLIQSKRGVCCTNVYGHCNLNSNGAKKIDQNHFLQGSCGSKRNAVQAAGVAPSTGPVKITNLGCNKAVDIDIDIKLLVGNLEDGTDIEAMGRNEVVVMEGGISSRMLSCTALRNWSVCG</sequence>
<dbReference type="Proteomes" id="UP000887565">
    <property type="component" value="Unplaced"/>
</dbReference>
<reference evidence="2" key="1">
    <citation type="submission" date="2022-11" db="UniProtKB">
        <authorList>
            <consortium name="WormBaseParasite"/>
        </authorList>
    </citation>
    <scope>IDENTIFICATION</scope>
</reference>
<proteinExistence type="predicted"/>
<evidence type="ECO:0000313" key="2">
    <source>
        <dbReference type="WBParaSite" id="nRc.2.0.1.t34755-RA"/>
    </source>
</evidence>
<protein>
    <submittedName>
        <fullName evidence="2">Uncharacterized protein</fullName>
    </submittedName>
</protein>
<accession>A0A915K9B3</accession>